<evidence type="ECO:0000313" key="1">
    <source>
        <dbReference type="EMBL" id="NBN87515.1"/>
    </source>
</evidence>
<proteinExistence type="predicted"/>
<evidence type="ECO:0000313" key="2">
    <source>
        <dbReference type="Proteomes" id="UP000713222"/>
    </source>
</evidence>
<gene>
    <name evidence="1" type="ORF">EBV32_00245</name>
</gene>
<protein>
    <submittedName>
        <fullName evidence="1">Uncharacterized protein</fullName>
    </submittedName>
</protein>
<dbReference type="Proteomes" id="UP000713222">
    <property type="component" value="Unassembled WGS sequence"/>
</dbReference>
<organism evidence="1 2">
    <name type="scientific">Candidatus Fonsibacter lacus</name>
    <dbReference type="NCBI Taxonomy" id="2576439"/>
    <lineage>
        <taxon>Bacteria</taxon>
        <taxon>Pseudomonadati</taxon>
        <taxon>Pseudomonadota</taxon>
        <taxon>Alphaproteobacteria</taxon>
        <taxon>Candidatus Pelagibacterales</taxon>
        <taxon>Candidatus Pelagibacterales incertae sedis</taxon>
        <taxon>Candidatus Fonsibacter</taxon>
    </lineage>
</organism>
<dbReference type="AlphaFoldDB" id="A0A964UXD0"/>
<accession>A0A964UXD0</accession>
<dbReference type="EMBL" id="RGET01000001">
    <property type="protein sequence ID" value="NBN87515.1"/>
    <property type="molecule type" value="Genomic_DNA"/>
</dbReference>
<sequence length="70" mass="7757">MSLAFSVDVDGKEIIFAYDETARALTVTSIDGVARHIICASGHIKSFDDAENYAKVLADSYKDHPFWHPV</sequence>
<name>A0A964UXD0_9PROT</name>
<comment type="caution">
    <text evidence="1">The sequence shown here is derived from an EMBL/GenBank/DDBJ whole genome shotgun (WGS) entry which is preliminary data.</text>
</comment>
<reference evidence="1" key="1">
    <citation type="submission" date="2018-10" db="EMBL/GenBank/DDBJ databases">
        <title>Iterative Subtractive Binning of Freshwater Chronoseries Metagenomes Recovers Nearly Complete Genomes from over Four Hundred Novel Species.</title>
        <authorList>
            <person name="Rodriguez-R L.M."/>
            <person name="Tsementzi D."/>
            <person name="Luo C."/>
            <person name="Konstantinidis K.T."/>
        </authorList>
    </citation>
    <scope>NUCLEOTIDE SEQUENCE</scope>
    <source>
        <strain evidence="1">WB7_6_001</strain>
    </source>
</reference>